<reference evidence="6" key="1">
    <citation type="submission" date="2022-08" db="EMBL/GenBank/DDBJ databases">
        <title>Genome sequencing of akame (Lates japonicus).</title>
        <authorList>
            <person name="Hashiguchi Y."/>
            <person name="Takahashi H."/>
        </authorList>
    </citation>
    <scope>NUCLEOTIDE SEQUENCE</scope>
    <source>
        <strain evidence="6">Kochi</strain>
    </source>
</reference>
<evidence type="ECO:0000256" key="4">
    <source>
        <dbReference type="SAM" id="MobiDB-lite"/>
    </source>
</evidence>
<proteinExistence type="predicted"/>
<comment type="caution">
    <text evidence="6">The sequence shown here is derived from an EMBL/GenBank/DDBJ whole genome shotgun (WGS) entry which is preliminary data.</text>
</comment>
<protein>
    <submittedName>
        <fullName evidence="6">Usherin</fullName>
    </submittedName>
</protein>
<evidence type="ECO:0000259" key="5">
    <source>
        <dbReference type="PROSITE" id="PS51117"/>
    </source>
</evidence>
<keyword evidence="1" id="KW-0732">Signal</keyword>
<dbReference type="GO" id="GO:0005604">
    <property type="term" value="C:basement membrane"/>
    <property type="evidence" value="ECO:0007669"/>
    <property type="project" value="TreeGrafter"/>
</dbReference>
<evidence type="ECO:0000256" key="2">
    <source>
        <dbReference type="ARBA" id="ARBA00023157"/>
    </source>
</evidence>
<dbReference type="GO" id="GO:0009887">
    <property type="term" value="P:animal organ morphogenesis"/>
    <property type="evidence" value="ECO:0007669"/>
    <property type="project" value="TreeGrafter"/>
</dbReference>
<dbReference type="PROSITE" id="PS51117">
    <property type="entry name" value="LAMININ_NTER"/>
    <property type="match status" value="1"/>
</dbReference>
<evidence type="ECO:0000313" key="6">
    <source>
        <dbReference type="EMBL" id="GLD58297.1"/>
    </source>
</evidence>
<dbReference type="Proteomes" id="UP001279410">
    <property type="component" value="Unassembled WGS sequence"/>
</dbReference>
<evidence type="ECO:0000256" key="1">
    <source>
        <dbReference type="ARBA" id="ARBA00022729"/>
    </source>
</evidence>
<dbReference type="PANTHER" id="PTHR10574:SF274">
    <property type="entry name" value="USHERIN"/>
    <property type="match status" value="1"/>
</dbReference>
<dbReference type="PANTHER" id="PTHR10574">
    <property type="entry name" value="NETRIN/LAMININ-RELATED"/>
    <property type="match status" value="1"/>
</dbReference>
<dbReference type="GO" id="GO:0009888">
    <property type="term" value="P:tissue development"/>
    <property type="evidence" value="ECO:0007669"/>
    <property type="project" value="TreeGrafter"/>
</dbReference>
<name>A0AAD3MQZ9_LATJO</name>
<evidence type="ECO:0000256" key="3">
    <source>
        <dbReference type="ARBA" id="ARBA00023292"/>
    </source>
</evidence>
<dbReference type="Gene3D" id="2.60.120.260">
    <property type="entry name" value="Galactose-binding domain-like"/>
    <property type="match status" value="1"/>
</dbReference>
<dbReference type="Gene3D" id="2.60.120.200">
    <property type="match status" value="1"/>
</dbReference>
<keyword evidence="3" id="KW-0424">Laminin EGF-like domain</keyword>
<dbReference type="Pfam" id="PF13385">
    <property type="entry name" value="Laminin_G_3"/>
    <property type="match status" value="1"/>
</dbReference>
<keyword evidence="7" id="KW-1185">Reference proteome</keyword>
<accession>A0AAD3MQZ9</accession>
<dbReference type="InterPro" id="IPR006558">
    <property type="entry name" value="LamG-like"/>
</dbReference>
<dbReference type="Pfam" id="PF00055">
    <property type="entry name" value="Laminin_N"/>
    <property type="match status" value="1"/>
</dbReference>
<feature type="compositionally biased region" description="Low complexity" evidence="4">
    <location>
        <begin position="286"/>
        <end position="302"/>
    </location>
</feature>
<dbReference type="SUPFAM" id="SSF49899">
    <property type="entry name" value="Concanavalin A-like lectins/glucanases"/>
    <property type="match status" value="1"/>
</dbReference>
<feature type="domain" description="Laminin N-terminal" evidence="5">
    <location>
        <begin position="454"/>
        <end position="709"/>
    </location>
</feature>
<dbReference type="InterPro" id="IPR008211">
    <property type="entry name" value="Laminin_N"/>
</dbReference>
<keyword evidence="2" id="KW-1015">Disulfide bond</keyword>
<evidence type="ECO:0000313" key="7">
    <source>
        <dbReference type="Proteomes" id="UP001279410"/>
    </source>
</evidence>
<dbReference type="SMART" id="SM00560">
    <property type="entry name" value="LamGL"/>
    <property type="match status" value="1"/>
</dbReference>
<dbReference type="AlphaFoldDB" id="A0AAD3MQZ9"/>
<dbReference type="SMART" id="SM00136">
    <property type="entry name" value="LamNT"/>
    <property type="match status" value="1"/>
</dbReference>
<dbReference type="InterPro" id="IPR013320">
    <property type="entry name" value="ConA-like_dom_sf"/>
</dbReference>
<feature type="region of interest" description="Disordered" evidence="4">
    <location>
        <begin position="277"/>
        <end position="302"/>
    </location>
</feature>
<organism evidence="6 7">
    <name type="scientific">Lates japonicus</name>
    <name type="common">Japanese lates</name>
    <dbReference type="NCBI Taxonomy" id="270547"/>
    <lineage>
        <taxon>Eukaryota</taxon>
        <taxon>Metazoa</taxon>
        <taxon>Chordata</taxon>
        <taxon>Craniata</taxon>
        <taxon>Vertebrata</taxon>
        <taxon>Euteleostomi</taxon>
        <taxon>Actinopterygii</taxon>
        <taxon>Neopterygii</taxon>
        <taxon>Teleostei</taxon>
        <taxon>Neoteleostei</taxon>
        <taxon>Acanthomorphata</taxon>
        <taxon>Carangaria</taxon>
        <taxon>Carangaria incertae sedis</taxon>
        <taxon>Centropomidae</taxon>
        <taxon>Lates</taxon>
    </lineage>
</organism>
<dbReference type="EMBL" id="BRZM01000033">
    <property type="protein sequence ID" value="GLD58297.1"/>
    <property type="molecule type" value="Genomic_DNA"/>
</dbReference>
<dbReference type="InterPro" id="IPR050440">
    <property type="entry name" value="Laminin/Netrin_ECM"/>
</dbReference>
<feature type="region of interest" description="Disordered" evidence="4">
    <location>
        <begin position="68"/>
        <end position="88"/>
    </location>
</feature>
<gene>
    <name evidence="6" type="ORF">AKAME5_001042900</name>
</gene>
<sequence length="770" mass="85910">MTVITYSSAAGRLPKEIQVLGHPSASGNVPECLSEILEPWAMLDPVENLTVGSCEVRGQRWIEENEDWKTEGGASRGNLQRKRQTWGRGAGRERMNLWKRVIRKDSKGSWTNGVKGKDNSKTDVSGILSAVKTEGEVKQWEKMRRKRQSWPSILWLFVLKKTTEEEVKREKNIVGMRRHHFFLWLALLVLSLCLKPASSQGSFPRMENIAAFKPVSISPPRSTCGVPERSSYCQSPSSQANLLTCYQAFCIQECPYRSSTPPYAPLLLPAHRGTCVTEDSHDTHPGTETGTTTSSEGVSGGSSSVLFRPVTDGCLVSPPSQRLGAMGSLTLALWIKPSSPGEMMLLEKSSGGRLVFSVTVSEQAVTLQYIQSRSQTALTVRFRTEGRLVLDRWTHLVLQVHDRRVSLFLDGLEEDGTPFDTRPLSARLFDTSEDGAMWVGLSSNGSNQFIGRMQDFRFYPATLTNREIVELYSGVLPELHVQSECRCPPSHPRVHPLVERYCIPNAVVDTTNDRVLRLNLNAHALSYINDQDMGTTWLSKIMTTQELDEGVTITVDLANGQYQVFYVILRFGGLLPESVLIQRRRLDLTKPESGTTTEQPWLDWQYMARNCSVFGMQNNGPLPRPDSVNCLQLPSDVSFSGGNITFSLLTPQPNLRPGYNDFYNTPALQKMVHATQVRIHLSGQYHTRAAGVNQRHRYYIINEITISGRCECHGHADHCDTSVTPYRCLCLPESHTEGNNTGATEDISGEVQLSTSSCSVLLVRLVCLVI</sequence>